<proteinExistence type="predicted"/>
<dbReference type="InterPro" id="IPR050490">
    <property type="entry name" value="Bact_solute-bd_prot1"/>
</dbReference>
<dbReference type="Pfam" id="PF01547">
    <property type="entry name" value="SBP_bac_1"/>
    <property type="match status" value="1"/>
</dbReference>
<accession>A0A6N9YPH4</accession>
<dbReference type="PROSITE" id="PS51257">
    <property type="entry name" value="PROKAR_LIPOPROTEIN"/>
    <property type="match status" value="1"/>
</dbReference>
<dbReference type="Proteomes" id="UP000469185">
    <property type="component" value="Unassembled WGS sequence"/>
</dbReference>
<gene>
    <name evidence="1" type="ORF">G1H11_16330</name>
</gene>
<dbReference type="RefSeq" id="WP_163819650.1">
    <property type="nucleotide sequence ID" value="NZ_JAAGOB010000008.1"/>
</dbReference>
<comment type="caution">
    <text evidence="1">The sequence shown here is derived from an EMBL/GenBank/DDBJ whole genome shotgun (WGS) entry which is preliminary data.</text>
</comment>
<dbReference type="SUPFAM" id="SSF53850">
    <property type="entry name" value="Periplasmic binding protein-like II"/>
    <property type="match status" value="1"/>
</dbReference>
<dbReference type="Gene3D" id="3.40.190.10">
    <property type="entry name" value="Periplasmic binding protein-like II"/>
    <property type="match status" value="2"/>
</dbReference>
<dbReference type="AlphaFoldDB" id="A0A6N9YPH4"/>
<dbReference type="PANTHER" id="PTHR43649">
    <property type="entry name" value="ARABINOSE-BINDING PROTEIN-RELATED"/>
    <property type="match status" value="1"/>
</dbReference>
<evidence type="ECO:0000313" key="1">
    <source>
        <dbReference type="EMBL" id="NED96874.1"/>
    </source>
</evidence>
<keyword evidence="2" id="KW-1185">Reference proteome</keyword>
<protein>
    <submittedName>
        <fullName evidence="1">Carbohydrate ABC transporter substrate-binding protein</fullName>
    </submittedName>
</protein>
<name>A0A6N9YPH4_9ACTN</name>
<reference evidence="1 2" key="1">
    <citation type="submission" date="2020-02" db="EMBL/GenBank/DDBJ databases">
        <authorList>
            <person name="Li X.-J."/>
            <person name="Feng X.-M."/>
        </authorList>
    </citation>
    <scope>NUCLEOTIDE SEQUENCE [LARGE SCALE GENOMIC DNA]</scope>
    <source>
        <strain evidence="1 2">CGMCC 4.7225</strain>
    </source>
</reference>
<dbReference type="InterPro" id="IPR006059">
    <property type="entry name" value="SBP"/>
</dbReference>
<dbReference type="EMBL" id="JAAGOB010000008">
    <property type="protein sequence ID" value="NED96874.1"/>
    <property type="molecule type" value="Genomic_DNA"/>
</dbReference>
<organism evidence="1 2">
    <name type="scientific">Phytoactinopolyspora alkaliphila</name>
    <dbReference type="NCBI Taxonomy" id="1783498"/>
    <lineage>
        <taxon>Bacteria</taxon>
        <taxon>Bacillati</taxon>
        <taxon>Actinomycetota</taxon>
        <taxon>Actinomycetes</taxon>
        <taxon>Jiangellales</taxon>
        <taxon>Jiangellaceae</taxon>
        <taxon>Phytoactinopolyspora</taxon>
    </lineage>
</organism>
<evidence type="ECO:0000313" key="2">
    <source>
        <dbReference type="Proteomes" id="UP000469185"/>
    </source>
</evidence>
<sequence>MHLRPTLLAGRPRRGILALAGPAAVLGAVSLTACVGGVEPSGDTSVPLGEDATLTVVSQFGDNAALQPVLQEISGLWEQGHPEVNVDIQFLSAEDQQKTLPTSLSSGSGPDVFDYDAAEGALGVLAANGLVRPLDEYAGEYGWLDRLPESMIERITYDGAFYAVPRSSEAVGLFYNADILTDHGIAEPDDYASFIAAADALRDADITPVAFGNKDQWPSSHLVGAAIHALVPVDEINAFESLDAEGHWSATQVREAFEITYGWVESGYLTPNFNGVSFDDAFKSFMNGEAGMFIEGTGVTPDLIANTPAGEIRFISFPMIDEKLEQQAQGGVGGSWAISSSSPVADIAADWIDFVHFSEEAERIWLEAGVLPTTDYSTDGVELAPLLRESVEVVQDALDGGGLGQWTGYTSSPLVTDAWNGGGQRFLAGEIDADAFTASLDEALDEARNSTS</sequence>
<dbReference type="PANTHER" id="PTHR43649:SF14">
    <property type="entry name" value="BLR3389 PROTEIN"/>
    <property type="match status" value="1"/>
</dbReference>